<proteinExistence type="predicted"/>
<evidence type="ECO:0000313" key="7">
    <source>
        <dbReference type="EMBL" id="KAK6176330.1"/>
    </source>
</evidence>
<dbReference type="GO" id="GO:0005813">
    <property type="term" value="C:centrosome"/>
    <property type="evidence" value="ECO:0007669"/>
    <property type="project" value="UniProtKB-SubCell"/>
</dbReference>
<evidence type="ECO:0000256" key="1">
    <source>
        <dbReference type="ARBA" id="ARBA00004300"/>
    </source>
</evidence>
<accession>A0AAN8JIP0</accession>
<dbReference type="GO" id="GO:0005794">
    <property type="term" value="C:Golgi apparatus"/>
    <property type="evidence" value="ECO:0007669"/>
    <property type="project" value="TreeGrafter"/>
</dbReference>
<reference evidence="7 8" key="1">
    <citation type="submission" date="2024-01" db="EMBL/GenBank/DDBJ databases">
        <title>The genome of the rayed Mediterranean limpet Patella caerulea (Linnaeus, 1758).</title>
        <authorList>
            <person name="Anh-Thu Weber A."/>
            <person name="Halstead-Nussloch G."/>
        </authorList>
    </citation>
    <scope>NUCLEOTIDE SEQUENCE [LARGE SCALE GENOMIC DNA]</scope>
    <source>
        <strain evidence="7">AATW-2023a</strain>
        <tissue evidence="7">Whole specimen</tissue>
    </source>
</reference>
<feature type="compositionally biased region" description="Basic and acidic residues" evidence="6">
    <location>
        <begin position="36"/>
        <end position="47"/>
    </location>
</feature>
<dbReference type="InterPro" id="IPR052116">
    <property type="entry name" value="Centro_Cilium_Assembly"/>
</dbReference>
<comment type="subcellular location">
    <subcellularLocation>
        <location evidence="1">Cytoplasm</location>
        <location evidence="1">Cytoskeleton</location>
        <location evidence="1">Microtubule organizing center</location>
        <location evidence="1">Centrosome</location>
    </subcellularLocation>
</comment>
<keyword evidence="2" id="KW-0963">Cytoplasm</keyword>
<dbReference type="PANTHER" id="PTHR23170:SF2">
    <property type="entry name" value="CENTROSOMAL PROTEIN OF 83 KDA"/>
    <property type="match status" value="1"/>
</dbReference>
<dbReference type="Proteomes" id="UP001347796">
    <property type="component" value="Unassembled WGS sequence"/>
</dbReference>
<dbReference type="GO" id="GO:0051660">
    <property type="term" value="P:establishment of centrosome localization"/>
    <property type="evidence" value="ECO:0007669"/>
    <property type="project" value="TreeGrafter"/>
</dbReference>
<evidence type="ECO:0008006" key="9">
    <source>
        <dbReference type="Google" id="ProtNLM"/>
    </source>
</evidence>
<feature type="coiled-coil region" evidence="5">
    <location>
        <begin position="663"/>
        <end position="690"/>
    </location>
</feature>
<feature type="region of interest" description="Disordered" evidence="6">
    <location>
        <begin position="36"/>
        <end position="57"/>
    </location>
</feature>
<feature type="coiled-coil region" evidence="5">
    <location>
        <begin position="210"/>
        <end position="605"/>
    </location>
</feature>
<evidence type="ECO:0000256" key="4">
    <source>
        <dbReference type="ARBA" id="ARBA00023212"/>
    </source>
</evidence>
<keyword evidence="8" id="KW-1185">Reference proteome</keyword>
<keyword evidence="3 5" id="KW-0175">Coiled coil</keyword>
<dbReference type="GO" id="GO:0060271">
    <property type="term" value="P:cilium assembly"/>
    <property type="evidence" value="ECO:0007669"/>
    <property type="project" value="TreeGrafter"/>
</dbReference>
<evidence type="ECO:0000256" key="5">
    <source>
        <dbReference type="SAM" id="Coils"/>
    </source>
</evidence>
<evidence type="ECO:0000256" key="3">
    <source>
        <dbReference type="ARBA" id="ARBA00023054"/>
    </source>
</evidence>
<gene>
    <name evidence="7" type="ORF">SNE40_014634</name>
</gene>
<name>A0AAN8JIP0_PATCE</name>
<feature type="region of interest" description="Disordered" evidence="6">
    <location>
        <begin position="1"/>
        <end position="24"/>
    </location>
</feature>
<dbReference type="GO" id="GO:0097539">
    <property type="term" value="C:ciliary transition fiber"/>
    <property type="evidence" value="ECO:0007669"/>
    <property type="project" value="TreeGrafter"/>
</dbReference>
<evidence type="ECO:0000256" key="6">
    <source>
        <dbReference type="SAM" id="MobiDB-lite"/>
    </source>
</evidence>
<feature type="coiled-coil region" evidence="5">
    <location>
        <begin position="135"/>
        <end position="180"/>
    </location>
</feature>
<dbReference type="EMBL" id="JAZGQO010000010">
    <property type="protein sequence ID" value="KAK6176330.1"/>
    <property type="molecule type" value="Genomic_DNA"/>
</dbReference>
<dbReference type="GO" id="GO:0005814">
    <property type="term" value="C:centriole"/>
    <property type="evidence" value="ECO:0007669"/>
    <property type="project" value="TreeGrafter"/>
</dbReference>
<organism evidence="7 8">
    <name type="scientific">Patella caerulea</name>
    <name type="common">Rayed Mediterranean limpet</name>
    <dbReference type="NCBI Taxonomy" id="87958"/>
    <lineage>
        <taxon>Eukaryota</taxon>
        <taxon>Metazoa</taxon>
        <taxon>Spiralia</taxon>
        <taxon>Lophotrochozoa</taxon>
        <taxon>Mollusca</taxon>
        <taxon>Gastropoda</taxon>
        <taxon>Patellogastropoda</taxon>
        <taxon>Patelloidea</taxon>
        <taxon>Patellidae</taxon>
        <taxon>Patella</taxon>
    </lineage>
</organism>
<keyword evidence="4" id="KW-0206">Cytoskeleton</keyword>
<dbReference type="PANTHER" id="PTHR23170">
    <property type="entry name" value="NY-REN-58 ANTIGEN"/>
    <property type="match status" value="1"/>
</dbReference>
<dbReference type="AlphaFoldDB" id="A0AAN8JIP0"/>
<evidence type="ECO:0000256" key="2">
    <source>
        <dbReference type="ARBA" id="ARBA00022490"/>
    </source>
</evidence>
<protein>
    <recommendedName>
        <fullName evidence="9">Centrosomal protein of 83 kDa</fullName>
    </recommendedName>
</protein>
<evidence type="ECO:0000313" key="8">
    <source>
        <dbReference type="Proteomes" id="UP001347796"/>
    </source>
</evidence>
<comment type="caution">
    <text evidence="7">The sequence shown here is derived from an EMBL/GenBank/DDBJ whole genome shotgun (WGS) entry which is preliminary data.</text>
</comment>
<sequence>MAGTSFMATSGGGGMGTSLSSQLPRLTQETELQKMLSDERMRSEQHKTNYQQLKSEHSRLQDEYMQLQNEVRTTIEESRIVQEKYKTMYDQTRQELAERMAEIEDLKTKVISPQRLEILKMQVIEDLEVTYREKYQKQEQEIDEHRTSQNKLRYELSFVKSEYEHEKLEHQRILEEMKLQCETEVSNLRKERDSTINRVQTECSQDSQKVRVLQRENAQLHLKLKGLLSELEEIRSEREKLGLDSDSVSRIQSKQLSENVGVIKALEAERESLKKQSESLLREISQSSDEHNKLTSRIHDLEKENMVLSNRADEVSHKSKVDLTNLKMEMLKQRGELERERDRLSNLVEDLQTQIEINEHKIRSQAQTLEEKEREAVRRVQAAREEEFHKMATIESEKMDLEAKLQEVERQKIDQESYRHADQQKVEDRVRAISNEREAAEKELLVYKTKIQHFENLQDQIERERSENSELKSKVHKLESELSGYYSNEQETTDQNIKLRNQVELLKEELNLTQEQLVKIQNNHDRILSHTRGALIEERNQLHERLKELEGRYSHVQSKLSKAAVIYKKYKTRSHKTTESLRDNIQILEAKNEELDLEKQALKNCVPHEVHNRLKKQWKDLYRRHQEFRAILLPNVKHVAIGDKSFAVATLPQDTHNLSGEFERQHQEDLRLLKTRLDQLDNNQRQQLEELHDIAHSTLLSDRDLDDSREKVDDEKLSMS</sequence>